<evidence type="ECO:0000313" key="2">
    <source>
        <dbReference type="Proteomes" id="UP000298663"/>
    </source>
</evidence>
<proteinExistence type="predicted"/>
<keyword evidence="2" id="KW-1185">Reference proteome</keyword>
<protein>
    <submittedName>
        <fullName evidence="1">Uncharacterized protein</fullName>
    </submittedName>
</protein>
<gene>
    <name evidence="1" type="ORF">L596_021494</name>
</gene>
<accession>A0A4U5MIY8</accession>
<reference evidence="1 2" key="1">
    <citation type="journal article" date="2015" name="Genome Biol.">
        <title>Comparative genomics of Steinernema reveals deeply conserved gene regulatory networks.</title>
        <authorList>
            <person name="Dillman A.R."/>
            <person name="Macchietto M."/>
            <person name="Porter C.F."/>
            <person name="Rogers A."/>
            <person name="Williams B."/>
            <person name="Antoshechkin I."/>
            <person name="Lee M.M."/>
            <person name="Goodwin Z."/>
            <person name="Lu X."/>
            <person name="Lewis E.E."/>
            <person name="Goodrich-Blair H."/>
            <person name="Stock S.P."/>
            <person name="Adams B.J."/>
            <person name="Sternberg P.W."/>
            <person name="Mortazavi A."/>
        </authorList>
    </citation>
    <scope>NUCLEOTIDE SEQUENCE [LARGE SCALE GENOMIC DNA]</scope>
    <source>
        <strain evidence="1 2">ALL</strain>
    </source>
</reference>
<dbReference type="AlphaFoldDB" id="A0A4U5MIY8"/>
<reference evidence="1 2" key="2">
    <citation type="journal article" date="2019" name="G3 (Bethesda)">
        <title>Hybrid Assembly of the Genome of the Entomopathogenic Nematode Steinernema carpocapsae Identifies the X-Chromosome.</title>
        <authorList>
            <person name="Serra L."/>
            <person name="Macchietto M."/>
            <person name="Macias-Munoz A."/>
            <person name="McGill C.J."/>
            <person name="Rodriguez I.M."/>
            <person name="Rodriguez B."/>
            <person name="Murad R."/>
            <person name="Mortazavi A."/>
        </authorList>
    </citation>
    <scope>NUCLEOTIDE SEQUENCE [LARGE SCALE GENOMIC DNA]</scope>
    <source>
        <strain evidence="1 2">ALL</strain>
    </source>
</reference>
<dbReference type="Proteomes" id="UP000298663">
    <property type="component" value="Unassembled WGS sequence"/>
</dbReference>
<evidence type="ECO:0000313" key="1">
    <source>
        <dbReference type="EMBL" id="TKR69318.1"/>
    </source>
</evidence>
<name>A0A4U5MIY8_STECR</name>
<organism evidence="1 2">
    <name type="scientific">Steinernema carpocapsae</name>
    <name type="common">Entomopathogenic nematode</name>
    <dbReference type="NCBI Taxonomy" id="34508"/>
    <lineage>
        <taxon>Eukaryota</taxon>
        <taxon>Metazoa</taxon>
        <taxon>Ecdysozoa</taxon>
        <taxon>Nematoda</taxon>
        <taxon>Chromadorea</taxon>
        <taxon>Rhabditida</taxon>
        <taxon>Tylenchina</taxon>
        <taxon>Panagrolaimomorpha</taxon>
        <taxon>Strongyloidoidea</taxon>
        <taxon>Steinernematidae</taxon>
        <taxon>Steinernema</taxon>
    </lineage>
</organism>
<comment type="caution">
    <text evidence="1">The sequence shown here is derived from an EMBL/GenBank/DDBJ whole genome shotgun (WGS) entry which is preliminary data.</text>
</comment>
<dbReference type="EMBL" id="AZBU02000007">
    <property type="protein sequence ID" value="TKR69318.1"/>
    <property type="molecule type" value="Genomic_DNA"/>
</dbReference>
<sequence length="232" mass="27377">MDFLPWKYEISDVDNRINYNLNEALAFNPNYVVFYYVELNMDEYLEHEVSTEDVLTKILPFVCQKMDLKAGHLTIEARLSDDVLDIFKNESRIPFFVLYGHKDNVIPFLDHKLNTVQSIKLVLYRWYDNALMNKIEQKFLAGKLEYFIAEDVFIKAQLAINIINYFKQTLGKKKFYFEARQRFSLNKLKSHLKGLTMKTTNDFGDERKEYTLEGGSNKLTIINMQNTVAFMV</sequence>